<keyword evidence="4" id="KW-1185">Reference proteome</keyword>
<dbReference type="InterPro" id="IPR035930">
    <property type="entry name" value="FomD-like_sf"/>
</dbReference>
<name>A0ABW7ZZ45_9ACTN</name>
<reference evidence="3 4" key="1">
    <citation type="submission" date="2024-10" db="EMBL/GenBank/DDBJ databases">
        <title>The Natural Products Discovery Center: Release of the First 8490 Sequenced Strains for Exploring Actinobacteria Biosynthetic Diversity.</title>
        <authorList>
            <person name="Kalkreuter E."/>
            <person name="Kautsar S.A."/>
            <person name="Yang D."/>
            <person name="Bader C.D."/>
            <person name="Teijaro C.N."/>
            <person name="Fluegel L."/>
            <person name="Davis C.M."/>
            <person name="Simpson J.R."/>
            <person name="Lauterbach L."/>
            <person name="Steele A.D."/>
            <person name="Gui C."/>
            <person name="Meng S."/>
            <person name="Li G."/>
            <person name="Viehrig K."/>
            <person name="Ye F."/>
            <person name="Su P."/>
            <person name="Kiefer A.F."/>
            <person name="Nichols A."/>
            <person name="Cepeda A.J."/>
            <person name="Yan W."/>
            <person name="Fan B."/>
            <person name="Jiang Y."/>
            <person name="Adhikari A."/>
            <person name="Zheng C.-J."/>
            <person name="Schuster L."/>
            <person name="Cowan T.M."/>
            <person name="Smanski M.J."/>
            <person name="Chevrette M.G."/>
            <person name="De Carvalho L.P.S."/>
            <person name="Shen B."/>
        </authorList>
    </citation>
    <scope>NUCLEOTIDE SEQUENCE [LARGE SCALE GENOMIC DNA]</scope>
    <source>
        <strain evidence="3 4">NPDC049503</strain>
    </source>
</reference>
<dbReference type="Gene3D" id="2.40.380.10">
    <property type="entry name" value="FomD-like"/>
    <property type="match status" value="1"/>
</dbReference>
<protein>
    <submittedName>
        <fullName evidence="3">DUF402 domain-containing protein</fullName>
    </submittedName>
</protein>
<proteinExistence type="predicted"/>
<evidence type="ECO:0000259" key="2">
    <source>
        <dbReference type="Pfam" id="PF04167"/>
    </source>
</evidence>
<dbReference type="Pfam" id="PF04167">
    <property type="entry name" value="DUF402"/>
    <property type="match status" value="1"/>
</dbReference>
<dbReference type="RefSeq" id="WP_397019487.1">
    <property type="nucleotide sequence ID" value="NZ_JBITMB010000002.1"/>
</dbReference>
<evidence type="ECO:0000313" key="3">
    <source>
        <dbReference type="EMBL" id="MFI7439815.1"/>
    </source>
</evidence>
<gene>
    <name evidence="3" type="ORF">ACIBP5_07645</name>
</gene>
<organism evidence="3 4">
    <name type="scientific">Nonomuraea indica</name>
    <dbReference type="NCBI Taxonomy" id="1581193"/>
    <lineage>
        <taxon>Bacteria</taxon>
        <taxon>Bacillati</taxon>
        <taxon>Actinomycetota</taxon>
        <taxon>Actinomycetes</taxon>
        <taxon>Streptosporangiales</taxon>
        <taxon>Streptosporangiaceae</taxon>
        <taxon>Nonomuraea</taxon>
    </lineage>
</organism>
<dbReference type="InterPro" id="IPR007295">
    <property type="entry name" value="DUF402"/>
</dbReference>
<dbReference type="SUPFAM" id="SSF159234">
    <property type="entry name" value="FomD-like"/>
    <property type="match status" value="1"/>
</dbReference>
<accession>A0ABW7ZZ45</accession>
<comment type="caution">
    <text evidence="3">The sequence shown here is derived from an EMBL/GenBank/DDBJ whole genome shotgun (WGS) entry which is preliminary data.</text>
</comment>
<dbReference type="Proteomes" id="UP001612928">
    <property type="component" value="Unassembled WGS sequence"/>
</dbReference>
<dbReference type="InterPro" id="IPR050212">
    <property type="entry name" value="Ntdp-like"/>
</dbReference>
<sequence length="170" mass="18945">MTQIKVVYTKYDGALHWHHPATLLGEDEHGAWVSVPAGTLASKGAEPPVAWETAIVMLFPRDGWWTATFHTPPHPYELYVDVTTVPRWRDGEVTMVDLDLDVILTREGTLILDDEDEFAEHRVALGYPADTVARAQDTARWLLAAVERREGPFGGAHTAWLDRAPGPPRA</sequence>
<keyword evidence="1" id="KW-0378">Hydrolase</keyword>
<evidence type="ECO:0000313" key="4">
    <source>
        <dbReference type="Proteomes" id="UP001612928"/>
    </source>
</evidence>
<evidence type="ECO:0000256" key="1">
    <source>
        <dbReference type="ARBA" id="ARBA00022801"/>
    </source>
</evidence>
<dbReference type="EMBL" id="JBITMB010000002">
    <property type="protein sequence ID" value="MFI7439815.1"/>
    <property type="molecule type" value="Genomic_DNA"/>
</dbReference>
<feature type="domain" description="DUF402" evidence="2">
    <location>
        <begin position="12"/>
        <end position="150"/>
    </location>
</feature>
<dbReference type="PANTHER" id="PTHR39159">
    <property type="match status" value="1"/>
</dbReference>
<dbReference type="PANTHER" id="PTHR39159:SF1">
    <property type="entry name" value="UPF0374 PROTEIN YGAC"/>
    <property type="match status" value="1"/>
</dbReference>